<sequence length="326" mass="35103">MTPADLGTATTTGATTTAPFPFAETTSQRIACSALVTGYYQCGSNESEGCCPTGYACAEEMDRCIIPSTPSTNVDFTGRCFGLLGYGQCDEEAGGKLDADDYLPRWTCLQFPSAGGCCPSSYACLDGSCMLTHKVQKTLTSWVSYGSVEAGTTPSIFVMDYSYPPDIQVSLTRLFNAAPMMTTDPFFEGTTTSPLLEGTSTIFRLPTGIDTEPKGGLGTGIIAGIVVSCAAVGLMIIAGLFFFVRRQRRNRKEDGDSKDSPAAELAEKSIVELAQESDVYEADTRRVFEADTERHTHEMACNDIKTEAWELEDTSYADMPPKTVQT</sequence>
<keyword evidence="3" id="KW-1185">Reference proteome</keyword>
<gene>
    <name evidence="2" type="ORF">QC762_504135</name>
</gene>
<dbReference type="EMBL" id="JAFFHA010000007">
    <property type="protein sequence ID" value="KAK4652993.1"/>
    <property type="molecule type" value="Genomic_DNA"/>
</dbReference>
<feature type="transmembrane region" description="Helical" evidence="1">
    <location>
        <begin position="221"/>
        <end position="244"/>
    </location>
</feature>
<evidence type="ECO:0000313" key="2">
    <source>
        <dbReference type="EMBL" id="KAK4652993.1"/>
    </source>
</evidence>
<dbReference type="CDD" id="cd12087">
    <property type="entry name" value="TM_EGFR-like"/>
    <property type="match status" value="1"/>
</dbReference>
<dbReference type="GeneID" id="87910743"/>
<organism evidence="2 3">
    <name type="scientific">Podospora pseudocomata</name>
    <dbReference type="NCBI Taxonomy" id="2093779"/>
    <lineage>
        <taxon>Eukaryota</taxon>
        <taxon>Fungi</taxon>
        <taxon>Dikarya</taxon>
        <taxon>Ascomycota</taxon>
        <taxon>Pezizomycotina</taxon>
        <taxon>Sordariomycetes</taxon>
        <taxon>Sordariomycetidae</taxon>
        <taxon>Sordariales</taxon>
        <taxon>Podosporaceae</taxon>
        <taxon>Podospora</taxon>
    </lineage>
</organism>
<keyword evidence="1" id="KW-0812">Transmembrane</keyword>
<protein>
    <submittedName>
        <fullName evidence="2">Uncharacterized protein</fullName>
    </submittedName>
</protein>
<name>A0ABR0GB82_9PEZI</name>
<keyword evidence="1" id="KW-1133">Transmembrane helix</keyword>
<evidence type="ECO:0000313" key="3">
    <source>
        <dbReference type="Proteomes" id="UP001323405"/>
    </source>
</evidence>
<comment type="caution">
    <text evidence="2">The sequence shown here is derived from an EMBL/GenBank/DDBJ whole genome shotgun (WGS) entry which is preliminary data.</text>
</comment>
<evidence type="ECO:0000256" key="1">
    <source>
        <dbReference type="SAM" id="Phobius"/>
    </source>
</evidence>
<accession>A0ABR0GB82</accession>
<keyword evidence="1" id="KW-0472">Membrane</keyword>
<dbReference type="RefSeq" id="XP_062741968.1">
    <property type="nucleotide sequence ID" value="XM_062890836.1"/>
</dbReference>
<dbReference type="Proteomes" id="UP001323405">
    <property type="component" value="Unassembled WGS sequence"/>
</dbReference>
<proteinExistence type="predicted"/>
<reference evidence="2 3" key="1">
    <citation type="journal article" date="2023" name="bioRxiv">
        <title>High-quality genome assemblies of four members of thePodospora anserinaspecies complex.</title>
        <authorList>
            <person name="Ament-Velasquez S.L."/>
            <person name="Vogan A.A."/>
            <person name="Wallerman O."/>
            <person name="Hartmann F."/>
            <person name="Gautier V."/>
            <person name="Silar P."/>
            <person name="Giraud T."/>
            <person name="Johannesson H."/>
        </authorList>
    </citation>
    <scope>NUCLEOTIDE SEQUENCE [LARGE SCALE GENOMIC DNA]</scope>
    <source>
        <strain evidence="2 3">CBS 415.72m</strain>
    </source>
</reference>